<organism evidence="1">
    <name type="scientific">viral metagenome</name>
    <dbReference type="NCBI Taxonomy" id="1070528"/>
    <lineage>
        <taxon>unclassified sequences</taxon>
        <taxon>metagenomes</taxon>
        <taxon>organismal metagenomes</taxon>
    </lineage>
</organism>
<protein>
    <submittedName>
        <fullName evidence="1">Uncharacterized protein</fullName>
    </submittedName>
</protein>
<proteinExistence type="predicted"/>
<dbReference type="EMBL" id="MN739530">
    <property type="protein sequence ID" value="QHT10857.1"/>
    <property type="molecule type" value="Genomic_DNA"/>
</dbReference>
<name>A0A6C0D2X2_9ZZZZ</name>
<evidence type="ECO:0000313" key="1">
    <source>
        <dbReference type="EMBL" id="QHT10857.1"/>
    </source>
</evidence>
<sequence length="187" mass="21582">MAFTRFHDDPYRIQKQLEESSYAGRYFLDKPGQGVDLPFVEDPQIRMQGWGANLRTNTINLESDLLGLTRPLNRDLVDVNDYKLNAVSSATVEYRNSEPFVQESRATHPAWMFRDIDRPRWENPLLNPLNGLEKQFQENISTRILEKDYFVPRVPVVNGTQYMEYYLAGKTVCAGSNCENKGIQGSR</sequence>
<dbReference type="AlphaFoldDB" id="A0A6C0D2X2"/>
<accession>A0A6C0D2X2</accession>
<reference evidence="1" key="1">
    <citation type="journal article" date="2020" name="Nature">
        <title>Giant virus diversity and host interactions through global metagenomics.</title>
        <authorList>
            <person name="Schulz F."/>
            <person name="Roux S."/>
            <person name="Paez-Espino D."/>
            <person name="Jungbluth S."/>
            <person name="Walsh D.A."/>
            <person name="Denef V.J."/>
            <person name="McMahon K.D."/>
            <person name="Konstantinidis K.T."/>
            <person name="Eloe-Fadrosh E.A."/>
            <person name="Kyrpides N.C."/>
            <person name="Woyke T."/>
        </authorList>
    </citation>
    <scope>NUCLEOTIDE SEQUENCE</scope>
    <source>
        <strain evidence="1">GVMAG-M-3300023174-111</strain>
    </source>
</reference>